<evidence type="ECO:0000256" key="4">
    <source>
        <dbReference type="ARBA" id="ARBA00022801"/>
    </source>
</evidence>
<name>A0ABR3XL02_9EURO</name>
<evidence type="ECO:0000256" key="5">
    <source>
        <dbReference type="ARBA" id="ARBA00022825"/>
    </source>
</evidence>
<evidence type="ECO:0000259" key="10">
    <source>
        <dbReference type="Pfam" id="PF05922"/>
    </source>
</evidence>
<feature type="active site" description="Charge relay system" evidence="7">
    <location>
        <position position="182"/>
    </location>
</feature>
<dbReference type="PROSITE" id="PS00138">
    <property type="entry name" value="SUBTILASE_SER"/>
    <property type="match status" value="1"/>
</dbReference>
<feature type="signal peptide" evidence="8">
    <location>
        <begin position="1"/>
        <end position="15"/>
    </location>
</feature>
<dbReference type="InterPro" id="IPR034193">
    <property type="entry name" value="PCSK9_ProteinaseK-like"/>
</dbReference>
<dbReference type="InterPro" id="IPR036852">
    <property type="entry name" value="Peptidase_S8/S53_dom_sf"/>
</dbReference>
<dbReference type="CDD" id="cd04077">
    <property type="entry name" value="Peptidases_S8_PCSK9_ProteinaseK_like"/>
    <property type="match status" value="1"/>
</dbReference>
<evidence type="ECO:0000256" key="8">
    <source>
        <dbReference type="SAM" id="SignalP"/>
    </source>
</evidence>
<evidence type="ECO:0000313" key="12">
    <source>
        <dbReference type="Proteomes" id="UP001583193"/>
    </source>
</evidence>
<feature type="domain" description="Peptidase S8/S53" evidence="9">
    <location>
        <begin position="173"/>
        <end position="425"/>
    </location>
</feature>
<dbReference type="Gene3D" id="3.40.50.200">
    <property type="entry name" value="Peptidase S8/S53 domain"/>
    <property type="match status" value="1"/>
</dbReference>
<organism evidence="11 12">
    <name type="scientific">Paecilomyces lecythidis</name>
    <dbReference type="NCBI Taxonomy" id="3004212"/>
    <lineage>
        <taxon>Eukaryota</taxon>
        <taxon>Fungi</taxon>
        <taxon>Dikarya</taxon>
        <taxon>Ascomycota</taxon>
        <taxon>Pezizomycotina</taxon>
        <taxon>Eurotiomycetes</taxon>
        <taxon>Eurotiomycetidae</taxon>
        <taxon>Eurotiales</taxon>
        <taxon>Thermoascaceae</taxon>
        <taxon>Paecilomyces</taxon>
    </lineage>
</organism>
<dbReference type="InterPro" id="IPR022398">
    <property type="entry name" value="Peptidase_S8_His-AS"/>
</dbReference>
<feature type="domain" description="Inhibitor I9" evidence="10">
    <location>
        <begin position="42"/>
        <end position="136"/>
    </location>
</feature>
<sequence>MKAVLGLFLPLLAAASPVIVDSIHNGAAPVLSSANAKEVPDSYIVVFKKHVTADAAAAHHSWVQDIHYDAENQRTELRKRSQFPFQDQIFEGLKHTYNIAGQMMGYSGHFDDAVIEQVRRHPDVEYIEKDAEVHTMEDSSIEKNAPWGLARISHRDSLSFGTFNKYLYAADGGEGVDVYVIDTGTNIDHVDFEGRASWGKTIPAGDEDEDGNGHGTHCSGTIAGKKYGVAKKANVYAVKVLRSNGSGTMSDVVKGVEWAATAHSGKVEAAKKGKAKGFKGSAANMSLGGGKSVTLDLAVNAAVEAGIHFAVAAGNDNADSCNYSPAAAEKAVTVGASTLADERAYFSNYGKCNDIFAPGLNILSTWIGSKYAVNTISGTSMASPHIAGLLAYFLSLQPSKDSAFAVADITPEKLKKTLISIATEGALSDVPSDTANVLAWNGGGSANYSEIVSKGGYKVATFEEKLTGIMDKAEKFTEELGAIYSEIKDAVVV</sequence>
<keyword evidence="3 8" id="KW-0732">Signal</keyword>
<feature type="active site" description="Charge relay system" evidence="7">
    <location>
        <position position="214"/>
    </location>
</feature>
<keyword evidence="2 7" id="KW-0645">Protease</keyword>
<feature type="chain" id="PRO_5045713542" evidence="8">
    <location>
        <begin position="16"/>
        <end position="493"/>
    </location>
</feature>
<comment type="similarity">
    <text evidence="1 7">Belongs to the peptidase S8 family.</text>
</comment>
<protein>
    <submittedName>
        <fullName evidence="11">Proteinase B</fullName>
        <ecNumber evidence="11">3.4.21.48</ecNumber>
    </submittedName>
</protein>
<comment type="caution">
    <text evidence="11">The sequence shown here is derived from an EMBL/GenBank/DDBJ whole genome shotgun (WGS) entry which is preliminary data.</text>
</comment>
<accession>A0ABR3XL02</accession>
<keyword evidence="12" id="KW-1185">Reference proteome</keyword>
<evidence type="ECO:0000313" key="11">
    <source>
        <dbReference type="EMBL" id="KAL1876666.1"/>
    </source>
</evidence>
<dbReference type="EMBL" id="JAVDPF010000015">
    <property type="protein sequence ID" value="KAL1876666.1"/>
    <property type="molecule type" value="Genomic_DNA"/>
</dbReference>
<dbReference type="InterPro" id="IPR023828">
    <property type="entry name" value="Peptidase_S8_Ser-AS"/>
</dbReference>
<keyword evidence="6" id="KW-0865">Zymogen</keyword>
<dbReference type="PANTHER" id="PTHR43806:SF11">
    <property type="entry name" value="CEREVISIN-RELATED"/>
    <property type="match status" value="1"/>
</dbReference>
<dbReference type="SUPFAM" id="SSF52743">
    <property type="entry name" value="Subtilisin-like"/>
    <property type="match status" value="1"/>
</dbReference>
<evidence type="ECO:0000256" key="6">
    <source>
        <dbReference type="ARBA" id="ARBA00023145"/>
    </source>
</evidence>
<evidence type="ECO:0000256" key="7">
    <source>
        <dbReference type="PROSITE-ProRule" id="PRU01240"/>
    </source>
</evidence>
<dbReference type="EC" id="3.4.21.48" evidence="11"/>
<evidence type="ECO:0000259" key="9">
    <source>
        <dbReference type="Pfam" id="PF00082"/>
    </source>
</evidence>
<dbReference type="PROSITE" id="PS51892">
    <property type="entry name" value="SUBTILASE"/>
    <property type="match status" value="1"/>
</dbReference>
<dbReference type="Gene3D" id="3.30.70.80">
    <property type="entry name" value="Peptidase S8 propeptide/proteinase inhibitor I9"/>
    <property type="match status" value="1"/>
</dbReference>
<proteinExistence type="inferred from homology"/>
<dbReference type="GO" id="GO:0004252">
    <property type="term" value="F:serine-type endopeptidase activity"/>
    <property type="evidence" value="ECO:0007669"/>
    <property type="project" value="UniProtKB-EC"/>
</dbReference>
<dbReference type="PRINTS" id="PR00723">
    <property type="entry name" value="SUBTILISIN"/>
</dbReference>
<evidence type="ECO:0000256" key="1">
    <source>
        <dbReference type="ARBA" id="ARBA00011073"/>
    </source>
</evidence>
<dbReference type="Proteomes" id="UP001583193">
    <property type="component" value="Unassembled WGS sequence"/>
</dbReference>
<reference evidence="11 12" key="1">
    <citation type="journal article" date="2024" name="IMA Fungus">
        <title>IMA Genome - F19 : A genome assembly and annotation guide to empower mycologists, including annotated draft genome sequences of Ceratocystis pirilliformis, Diaporthe australafricana, Fusarium ophioides, Paecilomyces lecythidis, and Sporothrix stenoceras.</title>
        <authorList>
            <person name="Aylward J."/>
            <person name="Wilson A.M."/>
            <person name="Visagie C.M."/>
            <person name="Spraker J."/>
            <person name="Barnes I."/>
            <person name="Buitendag C."/>
            <person name="Ceriani C."/>
            <person name="Del Mar Angel L."/>
            <person name="du Plessis D."/>
            <person name="Fuchs T."/>
            <person name="Gasser K."/>
            <person name="Kramer D."/>
            <person name="Li W."/>
            <person name="Munsamy K."/>
            <person name="Piso A."/>
            <person name="Price J.L."/>
            <person name="Sonnekus B."/>
            <person name="Thomas C."/>
            <person name="van der Nest A."/>
            <person name="van Dijk A."/>
            <person name="van Heerden A."/>
            <person name="van Vuuren N."/>
            <person name="Yilmaz N."/>
            <person name="Duong T.A."/>
            <person name="van der Merwe N.A."/>
            <person name="Wingfield M.J."/>
            <person name="Wingfield B.D."/>
        </authorList>
    </citation>
    <scope>NUCLEOTIDE SEQUENCE [LARGE SCALE GENOMIC DNA]</scope>
    <source>
        <strain evidence="11 12">CMW 18167</strain>
    </source>
</reference>
<dbReference type="InterPro" id="IPR050131">
    <property type="entry name" value="Peptidase_S8_subtilisin-like"/>
</dbReference>
<evidence type="ECO:0000256" key="2">
    <source>
        <dbReference type="ARBA" id="ARBA00022670"/>
    </source>
</evidence>
<dbReference type="InterPro" id="IPR000209">
    <property type="entry name" value="Peptidase_S8/S53_dom"/>
</dbReference>
<dbReference type="InterPro" id="IPR015500">
    <property type="entry name" value="Peptidase_S8_subtilisin-rel"/>
</dbReference>
<keyword evidence="4 7" id="KW-0378">Hydrolase</keyword>
<evidence type="ECO:0000256" key="3">
    <source>
        <dbReference type="ARBA" id="ARBA00022729"/>
    </source>
</evidence>
<keyword evidence="5 7" id="KW-0720">Serine protease</keyword>
<feature type="active site" description="Charge relay system" evidence="7">
    <location>
        <position position="380"/>
    </location>
</feature>
<dbReference type="Pfam" id="PF00082">
    <property type="entry name" value="Peptidase_S8"/>
    <property type="match status" value="1"/>
</dbReference>
<dbReference type="InterPro" id="IPR037045">
    <property type="entry name" value="S8pro/Inhibitor_I9_sf"/>
</dbReference>
<dbReference type="PANTHER" id="PTHR43806">
    <property type="entry name" value="PEPTIDASE S8"/>
    <property type="match status" value="1"/>
</dbReference>
<gene>
    <name evidence="11" type="primary">PRB1</name>
    <name evidence="11" type="ORF">Plec18167_005074</name>
</gene>
<dbReference type="PROSITE" id="PS00137">
    <property type="entry name" value="SUBTILASE_HIS"/>
    <property type="match status" value="1"/>
</dbReference>
<dbReference type="Pfam" id="PF05922">
    <property type="entry name" value="Inhibitor_I9"/>
    <property type="match status" value="1"/>
</dbReference>
<dbReference type="InterPro" id="IPR010259">
    <property type="entry name" value="S8pro/Inhibitor_I9"/>
</dbReference>